<proteinExistence type="predicted"/>
<sequence length="446" mass="48509">MRPFTKDIQPVVINGRRQSKLEPPKSKSAAALAKRKNRNARRKSHYQHHHNSNNSSGNNSSGNISSGNNSSSCSSNQNNNDDNDDHDNSVGHHDDDLAKEPCQFVPVRRKPLGEYMNLEGSTLTAAAAAAAATTGATTITTVTTTAPPVAASPAATSSSSLPSTTMQGMRMSYAAAVQTGLGVKVMISPRLKKFNNKPGSKGQKANNHNNNHHNNNSKITADTKFRIFDEQPHKPHIVRVDPKVFRADVEAMKATARLKTTKTKKPSAAAAAAAAAGATTTTPRILTSKTSELPTKPKSESEDAEIKELELQFKKLACNADDTAANAENVMQTARNLNSIQGSSSTASNDSEGTPINQHHNTINNNNNNVKSPTFVDSISYLSFHHERLQRIVKNQSICVICLQSPEPMKVPQFEDKHFKYLEEASLLAQNRTMLRLWLNSDQLIC</sequence>
<feature type="region of interest" description="Disordered" evidence="1">
    <location>
        <begin position="339"/>
        <end position="369"/>
    </location>
</feature>
<organism evidence="2 3">
    <name type="scientific">Drosophila arizonae</name>
    <name type="common">Fruit fly</name>
    <dbReference type="NCBI Taxonomy" id="7263"/>
    <lineage>
        <taxon>Eukaryota</taxon>
        <taxon>Metazoa</taxon>
        <taxon>Ecdysozoa</taxon>
        <taxon>Arthropoda</taxon>
        <taxon>Hexapoda</taxon>
        <taxon>Insecta</taxon>
        <taxon>Pterygota</taxon>
        <taxon>Neoptera</taxon>
        <taxon>Endopterygota</taxon>
        <taxon>Diptera</taxon>
        <taxon>Brachycera</taxon>
        <taxon>Muscomorpha</taxon>
        <taxon>Ephydroidea</taxon>
        <taxon>Drosophilidae</taxon>
        <taxon>Drosophila</taxon>
    </lineage>
</organism>
<reference evidence="3" key="3">
    <citation type="submission" date="2025-08" db="UniProtKB">
        <authorList>
            <consortium name="RefSeq"/>
        </authorList>
    </citation>
    <scope>IDENTIFICATION</scope>
    <source>
        <tissue evidence="3">Whole organism</tissue>
    </source>
</reference>
<feature type="compositionally biased region" description="Low complexity" evidence="1">
    <location>
        <begin position="206"/>
        <end position="216"/>
    </location>
</feature>
<dbReference type="GeneID" id="108614841"/>
<dbReference type="RefSeq" id="XP_017864551.1">
    <property type="nucleotide sequence ID" value="XM_018009062.1"/>
</dbReference>
<reference evidence="2" key="1">
    <citation type="journal article" date="1997" name="Nucleic Acids Res.">
        <title>tRNAscan-SE: a program for improved detection of transfer RNA genes in genomic sequence.</title>
        <authorList>
            <person name="Lowe T.M."/>
            <person name="Eddy S.R."/>
        </authorList>
    </citation>
    <scope>NUCLEOTIDE SEQUENCE [LARGE SCALE GENOMIC DNA]</scope>
</reference>
<dbReference type="GO" id="GO:0016301">
    <property type="term" value="F:kinase activity"/>
    <property type="evidence" value="ECO:0007669"/>
    <property type="project" value="UniProtKB-KW"/>
</dbReference>
<feature type="compositionally biased region" description="Basic and acidic residues" evidence="1">
    <location>
        <begin position="86"/>
        <end position="99"/>
    </location>
</feature>
<keyword evidence="3" id="KW-0808">Transferase</keyword>
<accession>A0ABM1PBG5</accession>
<dbReference type="PANTHER" id="PTHR20916">
    <property type="entry name" value="CYSTEINE AND GLYCINE-RICH PROTEIN 2 BINDING PROTEIN"/>
    <property type="match status" value="1"/>
</dbReference>
<dbReference type="PANTHER" id="PTHR20916:SF26">
    <property type="entry name" value="CYSTEINE-RICH PROTEIN 2-BINDING PROTEIN"/>
    <property type="match status" value="1"/>
</dbReference>
<evidence type="ECO:0000313" key="3">
    <source>
        <dbReference type="RefSeq" id="XP_017864551.1"/>
    </source>
</evidence>
<keyword evidence="2" id="KW-1185">Reference proteome</keyword>
<feature type="compositionally biased region" description="Low complexity" evidence="1">
    <location>
        <begin position="52"/>
        <end position="80"/>
    </location>
</feature>
<keyword evidence="3" id="KW-0418">Kinase</keyword>
<gene>
    <name evidence="3" type="primary">LOC108614841</name>
</gene>
<feature type="region of interest" description="Disordered" evidence="1">
    <location>
        <begin position="194"/>
        <end position="220"/>
    </location>
</feature>
<protein>
    <submittedName>
        <fullName evidence="3">Probable serine/threonine-protein kinase DDB_G0278845</fullName>
    </submittedName>
</protein>
<name>A0ABM1PBG5_DROAR</name>
<feature type="region of interest" description="Disordered" evidence="1">
    <location>
        <begin position="274"/>
        <end position="304"/>
    </location>
</feature>
<feature type="compositionally biased region" description="Polar residues" evidence="1">
    <location>
        <begin position="283"/>
        <end position="293"/>
    </location>
</feature>
<feature type="compositionally biased region" description="Basic and acidic residues" evidence="1">
    <location>
        <begin position="295"/>
        <end position="304"/>
    </location>
</feature>
<evidence type="ECO:0000313" key="2">
    <source>
        <dbReference type="Proteomes" id="UP000694904"/>
    </source>
</evidence>
<reference evidence="2" key="2">
    <citation type="journal article" date="2016" name="G3 (Bethesda)">
        <title>Genome Evolution in Three Species of Cactophilic Drosophila.</title>
        <authorList>
            <person name="Sanchez-Flores A."/>
            <person name="Penazola F."/>
            <person name="Carpinteyro-Ponce J."/>
            <person name="Nazario-Yepiz N."/>
            <person name="Abreu-Goodger C."/>
            <person name="Machado C.A."/>
            <person name="Markow T.A."/>
        </authorList>
    </citation>
    <scope>NUCLEOTIDE SEQUENCE [LARGE SCALE GENOMIC DNA]</scope>
</reference>
<dbReference type="Proteomes" id="UP000694904">
    <property type="component" value="Chromosome 5"/>
</dbReference>
<evidence type="ECO:0000256" key="1">
    <source>
        <dbReference type="SAM" id="MobiDB-lite"/>
    </source>
</evidence>
<feature type="compositionally biased region" description="Basic residues" evidence="1">
    <location>
        <begin position="33"/>
        <end position="51"/>
    </location>
</feature>
<feature type="compositionally biased region" description="Low complexity" evidence="1">
    <location>
        <begin position="356"/>
        <end position="369"/>
    </location>
</feature>
<feature type="region of interest" description="Disordered" evidence="1">
    <location>
        <begin position="1"/>
        <end position="102"/>
    </location>
</feature>
<feature type="compositionally biased region" description="Polar residues" evidence="1">
    <location>
        <begin position="339"/>
        <end position="355"/>
    </location>
</feature>